<dbReference type="EMBL" id="SJPI01000002">
    <property type="protein sequence ID" value="TWT51261.1"/>
    <property type="molecule type" value="Genomic_DNA"/>
</dbReference>
<name>A0A5C5WME1_9BACT</name>
<proteinExistence type="predicted"/>
<reference evidence="1 2" key="1">
    <citation type="submission" date="2019-02" db="EMBL/GenBank/DDBJ databases">
        <title>Deep-cultivation of Planctomycetes and their phenomic and genomic characterization uncovers novel biology.</title>
        <authorList>
            <person name="Wiegand S."/>
            <person name="Jogler M."/>
            <person name="Boedeker C."/>
            <person name="Pinto D."/>
            <person name="Vollmers J."/>
            <person name="Rivas-Marin E."/>
            <person name="Kohn T."/>
            <person name="Peeters S.H."/>
            <person name="Heuer A."/>
            <person name="Rast P."/>
            <person name="Oberbeckmann S."/>
            <person name="Bunk B."/>
            <person name="Jeske O."/>
            <person name="Meyerdierks A."/>
            <person name="Storesund J.E."/>
            <person name="Kallscheuer N."/>
            <person name="Luecker S."/>
            <person name="Lage O.M."/>
            <person name="Pohl T."/>
            <person name="Merkel B.J."/>
            <person name="Hornburger P."/>
            <person name="Mueller R.-W."/>
            <person name="Bruemmer F."/>
            <person name="Labrenz M."/>
            <person name="Spormann A.M."/>
            <person name="Op Den Camp H."/>
            <person name="Overmann J."/>
            <person name="Amann R."/>
            <person name="Jetten M.S.M."/>
            <person name="Mascher T."/>
            <person name="Medema M.H."/>
            <person name="Devos D.P."/>
            <person name="Kaster A.-K."/>
            <person name="Ovreas L."/>
            <person name="Rohde M."/>
            <person name="Galperin M.Y."/>
            <person name="Jogler C."/>
        </authorList>
    </citation>
    <scope>NUCLEOTIDE SEQUENCE [LARGE SCALE GENOMIC DNA]</scope>
    <source>
        <strain evidence="1 2">Pla22</strain>
    </source>
</reference>
<accession>A0A5C5WME1</accession>
<evidence type="ECO:0000313" key="2">
    <source>
        <dbReference type="Proteomes" id="UP000316598"/>
    </source>
</evidence>
<dbReference type="Proteomes" id="UP000316598">
    <property type="component" value="Unassembled WGS sequence"/>
</dbReference>
<evidence type="ECO:0000313" key="1">
    <source>
        <dbReference type="EMBL" id="TWT51261.1"/>
    </source>
</evidence>
<keyword evidence="2" id="KW-1185">Reference proteome</keyword>
<dbReference type="RefSeq" id="WP_146516344.1">
    <property type="nucleotide sequence ID" value="NZ_SJPI01000002.1"/>
</dbReference>
<dbReference type="OrthoDB" id="290892at2"/>
<protein>
    <submittedName>
        <fullName evidence="1">Uncharacterized protein</fullName>
    </submittedName>
</protein>
<organism evidence="1 2">
    <name type="scientific">Rubripirellula amarantea</name>
    <dbReference type="NCBI Taxonomy" id="2527999"/>
    <lineage>
        <taxon>Bacteria</taxon>
        <taxon>Pseudomonadati</taxon>
        <taxon>Planctomycetota</taxon>
        <taxon>Planctomycetia</taxon>
        <taxon>Pirellulales</taxon>
        <taxon>Pirellulaceae</taxon>
        <taxon>Rubripirellula</taxon>
    </lineage>
</organism>
<gene>
    <name evidence="1" type="ORF">Pla22_40380</name>
</gene>
<sequence>MHCTLVADLAALVSQHGPAILCGRDTIPSHAIAQYWSASSNRFELWHQTLARYRRAQQSGETIRLKAWWTEHVTVLEEVLVTEMLTRVVAALAAGLDKKYGIEELSPVTHAVHLNHLEARNRVQQIMLFGRGNSVQDAVRLNRLRQGVERWTDTLIGCLASQHPELARYGMNQDRTRQHAEEYRSSGIGIAQRTTHWLMNSAMNDMLRRRTSKTTALPQANRNVAASVVMMLRPDLFDSVGALKSLWLHRLQSSTHQADRVLEELKQPDIEKAVTADGMDSTSGNFLDRWYC</sequence>
<comment type="caution">
    <text evidence="1">The sequence shown here is derived from an EMBL/GenBank/DDBJ whole genome shotgun (WGS) entry which is preliminary data.</text>
</comment>
<dbReference type="AlphaFoldDB" id="A0A5C5WME1"/>